<name>A0A0D8J7H3_9BACT</name>
<accession>A0A0D8J7H3</accession>
<reference evidence="1 2" key="1">
    <citation type="submission" date="2014-09" db="EMBL/GenBank/DDBJ databases">
        <title>Draft Genome Sequence of Draconibacterium sp. JN14CK-3.</title>
        <authorList>
            <person name="Dong C."/>
            <person name="Lai Q."/>
            <person name="Shao Z."/>
        </authorList>
    </citation>
    <scope>NUCLEOTIDE SEQUENCE [LARGE SCALE GENOMIC DNA]</scope>
    <source>
        <strain evidence="1 2">JN14CK-3</strain>
    </source>
</reference>
<organism evidence="1 2">
    <name type="scientific">Draconibacterium sediminis</name>
    <dbReference type="NCBI Taxonomy" id="1544798"/>
    <lineage>
        <taxon>Bacteria</taxon>
        <taxon>Pseudomonadati</taxon>
        <taxon>Bacteroidota</taxon>
        <taxon>Bacteroidia</taxon>
        <taxon>Marinilabiliales</taxon>
        <taxon>Prolixibacteraceae</taxon>
        <taxon>Draconibacterium</taxon>
    </lineage>
</organism>
<comment type="caution">
    <text evidence="1">The sequence shown here is derived from an EMBL/GenBank/DDBJ whole genome shotgun (WGS) entry which is preliminary data.</text>
</comment>
<dbReference type="EMBL" id="JRHC01000004">
    <property type="protein sequence ID" value="KJF42930.1"/>
    <property type="molecule type" value="Genomic_DNA"/>
</dbReference>
<dbReference type="PATRIC" id="fig|1544798.3.peg.3394"/>
<dbReference type="AlphaFoldDB" id="A0A0D8J7H3"/>
<dbReference type="Proteomes" id="UP000032544">
    <property type="component" value="Unassembled WGS sequence"/>
</dbReference>
<dbReference type="RefSeq" id="WP_045031398.1">
    <property type="nucleotide sequence ID" value="NZ_JRHC01000004.1"/>
</dbReference>
<keyword evidence="2" id="KW-1185">Reference proteome</keyword>
<proteinExistence type="predicted"/>
<gene>
    <name evidence="1" type="ORF">LH29_16140</name>
</gene>
<dbReference type="STRING" id="1544798.LH29_16140"/>
<evidence type="ECO:0000313" key="2">
    <source>
        <dbReference type="Proteomes" id="UP000032544"/>
    </source>
</evidence>
<protein>
    <submittedName>
        <fullName evidence="1">Uncharacterized protein</fullName>
    </submittedName>
</protein>
<sequence length="133" mass="15574">MNFRASFCDPFKPDIIEIGKIEQEKILETFHKIPWSDLLAKMKTAKQSEIFYSPSLEIENRDNKNGLSVSAIDGTEWYIFYKRPKLVKKFFGLTEKMDNDYLTDIQGQTENDVIECLNALIKNDLQFLENKIK</sequence>
<evidence type="ECO:0000313" key="1">
    <source>
        <dbReference type="EMBL" id="KJF42930.1"/>
    </source>
</evidence>